<proteinExistence type="predicted"/>
<gene>
    <name evidence="1" type="ORF">RHMOL_Rhmol09G0242200</name>
</gene>
<dbReference type="Proteomes" id="UP001062846">
    <property type="component" value="Chromosome 9"/>
</dbReference>
<accession>A0ACC0MHX3</accession>
<reference evidence="1" key="1">
    <citation type="submission" date="2022-02" db="EMBL/GenBank/DDBJ databases">
        <title>Plant Genome Project.</title>
        <authorList>
            <person name="Zhang R.-G."/>
        </authorList>
    </citation>
    <scope>NUCLEOTIDE SEQUENCE</scope>
    <source>
        <strain evidence="1">AT1</strain>
    </source>
</reference>
<dbReference type="EMBL" id="CM046396">
    <property type="protein sequence ID" value="KAI8540186.1"/>
    <property type="molecule type" value="Genomic_DNA"/>
</dbReference>
<keyword evidence="2" id="KW-1185">Reference proteome</keyword>
<evidence type="ECO:0000313" key="1">
    <source>
        <dbReference type="EMBL" id="KAI8540186.1"/>
    </source>
</evidence>
<protein>
    <submittedName>
        <fullName evidence="1">Uncharacterized protein</fullName>
    </submittedName>
</protein>
<comment type="caution">
    <text evidence="1">The sequence shown here is derived from an EMBL/GenBank/DDBJ whole genome shotgun (WGS) entry which is preliminary data.</text>
</comment>
<organism evidence="1 2">
    <name type="scientific">Rhododendron molle</name>
    <name type="common">Chinese azalea</name>
    <name type="synonym">Azalea mollis</name>
    <dbReference type="NCBI Taxonomy" id="49168"/>
    <lineage>
        <taxon>Eukaryota</taxon>
        <taxon>Viridiplantae</taxon>
        <taxon>Streptophyta</taxon>
        <taxon>Embryophyta</taxon>
        <taxon>Tracheophyta</taxon>
        <taxon>Spermatophyta</taxon>
        <taxon>Magnoliopsida</taxon>
        <taxon>eudicotyledons</taxon>
        <taxon>Gunneridae</taxon>
        <taxon>Pentapetalae</taxon>
        <taxon>asterids</taxon>
        <taxon>Ericales</taxon>
        <taxon>Ericaceae</taxon>
        <taxon>Ericoideae</taxon>
        <taxon>Rhodoreae</taxon>
        <taxon>Rhododendron</taxon>
    </lineage>
</organism>
<sequence>MGPHQTKSINSKYHHSTLAPPAYIFYLTSNCQLPLPATTLFNLLPKHRKKLMESLQSWVSEHKLTSIGTLWASAIGASLAYSRGNAPLKPSLRLIHARMHAQALTLAVLSGAAVFHYYEKQRGGEQGEKRN</sequence>
<name>A0ACC0MHX3_RHOML</name>
<evidence type="ECO:0000313" key="2">
    <source>
        <dbReference type="Proteomes" id="UP001062846"/>
    </source>
</evidence>